<evidence type="ECO:0000313" key="1">
    <source>
        <dbReference type="EMBL" id="KAK1869280.1"/>
    </source>
</evidence>
<accession>A0ACC3CGE5</accession>
<reference evidence="1" key="1">
    <citation type="submission" date="2019-11" db="EMBL/GenBank/DDBJ databases">
        <title>Nori genome reveals adaptations in red seaweeds to the harsh intertidal environment.</title>
        <authorList>
            <person name="Wang D."/>
            <person name="Mao Y."/>
        </authorList>
    </citation>
    <scope>NUCLEOTIDE SEQUENCE</scope>
    <source>
        <tissue evidence="1">Gametophyte</tissue>
    </source>
</reference>
<comment type="caution">
    <text evidence="1">The sequence shown here is derived from an EMBL/GenBank/DDBJ whole genome shotgun (WGS) entry which is preliminary data.</text>
</comment>
<proteinExistence type="predicted"/>
<name>A0ACC3CGE5_PYRYE</name>
<dbReference type="Proteomes" id="UP000798662">
    <property type="component" value="Chromosome 3"/>
</dbReference>
<dbReference type="EMBL" id="CM020620">
    <property type="protein sequence ID" value="KAK1869280.1"/>
    <property type="molecule type" value="Genomic_DNA"/>
</dbReference>
<keyword evidence="2" id="KW-1185">Reference proteome</keyword>
<organism evidence="1 2">
    <name type="scientific">Pyropia yezoensis</name>
    <name type="common">Susabi-nori</name>
    <name type="synonym">Porphyra yezoensis</name>
    <dbReference type="NCBI Taxonomy" id="2788"/>
    <lineage>
        <taxon>Eukaryota</taxon>
        <taxon>Rhodophyta</taxon>
        <taxon>Bangiophyceae</taxon>
        <taxon>Bangiales</taxon>
        <taxon>Bangiaceae</taxon>
        <taxon>Pyropia</taxon>
    </lineage>
</organism>
<evidence type="ECO:0000313" key="2">
    <source>
        <dbReference type="Proteomes" id="UP000798662"/>
    </source>
</evidence>
<protein>
    <submittedName>
        <fullName evidence="1">Uncharacterized protein</fullName>
    </submittedName>
</protein>
<gene>
    <name evidence="1" type="ORF">I4F81_011759</name>
</gene>
<sequence length="403" mass="45091">MADEMSDSEVETAVVVSCMAAAEAVVRAANDGSGWMGRVPGSARNIDRGVSLWFLKYLSPSPMYNRSHFRALFRVPMRLYRAFERELPLVEPLLLHQEDCTGRAGHPLHVKILSALRRLGNGVSFADIDDQACMSIESQRQNFLLSSRAVRTRFGPRYLNREPTALELQKISDAYGARGFPGCVGCADCMTIKWKNCPRAFKGQYHNPKDGKLAVLRCEAVVDGDLYCWHWFAGRPGTNNDVTVLDNSPYFMDILSGRRQMLLPNGYALGGVTRHWLLYLLGDSAYPRWAIFYRPTAAPLNEKEAYAGQRTCACGGSRCSFGTQSRRHERDCSRDLDRRVGRSFVGLARTTVNLRVVIDISAADGRRSDSGWDRDTRRPSFTATQLPRRCGGKDGYGASMSRH</sequence>